<accession>A0ABZ3CPH3</accession>
<sequence>MKMLFKFVAAIALAGTIPSLATAADFPSRPVSLVVPFNAGGSTDLLGRAFSREMEEILGVPFPVKNIGGGAATIGTANVARARPDGYTLGYVAAAPLISQPHMRETPYTTADFTYICKTFDSPQVLVTKPDSPFDNLDDLVAYARQHPGELTYGSPGPGSLPHLAMETFLAETGIDIRHVPMNGDAAGAAAIMGGHIDLMMAVIPIALQNDLRTIAVMSDERSDQLPDTQTSVEQGYETTFSWWGGLVAPKNIPEEAADKLGKACAKATSQERYLKVLSRLGATAGYLDGADFADEVSTQSAATAKIIANIQSE</sequence>
<feature type="chain" id="PRO_5046174695" evidence="2">
    <location>
        <begin position="24"/>
        <end position="314"/>
    </location>
</feature>
<dbReference type="PANTHER" id="PTHR42928:SF5">
    <property type="entry name" value="BLR1237 PROTEIN"/>
    <property type="match status" value="1"/>
</dbReference>
<feature type="signal peptide" evidence="2">
    <location>
        <begin position="1"/>
        <end position="23"/>
    </location>
</feature>
<dbReference type="EMBL" id="CP151919">
    <property type="protein sequence ID" value="XAD53048.1"/>
    <property type="molecule type" value="Genomic_DNA"/>
</dbReference>
<reference evidence="3 4" key="1">
    <citation type="submission" date="2024-04" db="EMBL/GenBank/DDBJ databases">
        <title>Salinicola lusitanus LLJ914,a marine bacterium isolated from the Okinawa Trough.</title>
        <authorList>
            <person name="Li J."/>
        </authorList>
    </citation>
    <scope>NUCLEOTIDE SEQUENCE [LARGE SCALE GENOMIC DNA]</scope>
    <source>
        <strain evidence="3 4">LLJ914</strain>
    </source>
</reference>
<dbReference type="Proteomes" id="UP001453229">
    <property type="component" value="Chromosome"/>
</dbReference>
<dbReference type="InterPro" id="IPR005064">
    <property type="entry name" value="BUG"/>
</dbReference>
<gene>
    <name evidence="3" type="ORF">AAGT95_14510</name>
</gene>
<dbReference type="RefSeq" id="WP_342594278.1">
    <property type="nucleotide sequence ID" value="NZ_CP151919.1"/>
</dbReference>
<dbReference type="CDD" id="cd07012">
    <property type="entry name" value="PBP2_Bug_TTT"/>
    <property type="match status" value="1"/>
</dbReference>
<comment type="similarity">
    <text evidence="1">Belongs to the UPF0065 (bug) family.</text>
</comment>
<evidence type="ECO:0000313" key="4">
    <source>
        <dbReference type="Proteomes" id="UP001453229"/>
    </source>
</evidence>
<protein>
    <submittedName>
        <fullName evidence="3">Tripartite tricarboxylate transporter substrate binding protein</fullName>
    </submittedName>
</protein>
<dbReference type="PIRSF" id="PIRSF017082">
    <property type="entry name" value="YflP"/>
    <property type="match status" value="1"/>
</dbReference>
<dbReference type="InterPro" id="IPR042100">
    <property type="entry name" value="Bug_dom1"/>
</dbReference>
<proteinExistence type="inferred from homology"/>
<evidence type="ECO:0000313" key="3">
    <source>
        <dbReference type="EMBL" id="XAD53048.1"/>
    </source>
</evidence>
<keyword evidence="4" id="KW-1185">Reference proteome</keyword>
<organism evidence="3 4">
    <name type="scientific">Salinicola lusitanus</name>
    <dbReference type="NCBI Taxonomy" id="1949085"/>
    <lineage>
        <taxon>Bacteria</taxon>
        <taxon>Pseudomonadati</taxon>
        <taxon>Pseudomonadota</taxon>
        <taxon>Gammaproteobacteria</taxon>
        <taxon>Oceanospirillales</taxon>
        <taxon>Halomonadaceae</taxon>
        <taxon>Salinicola</taxon>
    </lineage>
</organism>
<dbReference type="Gene3D" id="3.40.190.150">
    <property type="entry name" value="Bordetella uptake gene, domain 1"/>
    <property type="match status" value="1"/>
</dbReference>
<dbReference type="Gene3D" id="3.40.190.10">
    <property type="entry name" value="Periplasmic binding protein-like II"/>
    <property type="match status" value="1"/>
</dbReference>
<name>A0ABZ3CPH3_9GAMM</name>
<keyword evidence="2" id="KW-0732">Signal</keyword>
<evidence type="ECO:0000256" key="1">
    <source>
        <dbReference type="ARBA" id="ARBA00006987"/>
    </source>
</evidence>
<dbReference type="Pfam" id="PF03401">
    <property type="entry name" value="TctC"/>
    <property type="match status" value="1"/>
</dbReference>
<evidence type="ECO:0000256" key="2">
    <source>
        <dbReference type="SAM" id="SignalP"/>
    </source>
</evidence>
<dbReference type="PANTHER" id="PTHR42928">
    <property type="entry name" value="TRICARBOXYLATE-BINDING PROTEIN"/>
    <property type="match status" value="1"/>
</dbReference>
<dbReference type="SUPFAM" id="SSF53850">
    <property type="entry name" value="Periplasmic binding protein-like II"/>
    <property type="match status" value="1"/>
</dbReference>